<dbReference type="AlphaFoldDB" id="A0A7J7PA70"/>
<organism evidence="1 2">
    <name type="scientific">Kingdonia uniflora</name>
    <dbReference type="NCBI Taxonomy" id="39325"/>
    <lineage>
        <taxon>Eukaryota</taxon>
        <taxon>Viridiplantae</taxon>
        <taxon>Streptophyta</taxon>
        <taxon>Embryophyta</taxon>
        <taxon>Tracheophyta</taxon>
        <taxon>Spermatophyta</taxon>
        <taxon>Magnoliopsida</taxon>
        <taxon>Ranunculales</taxon>
        <taxon>Circaeasteraceae</taxon>
        <taxon>Kingdonia</taxon>
    </lineage>
</organism>
<name>A0A7J7PA70_9MAGN</name>
<sequence length="368" mass="40903">MGNLKAFTCEDGLIMQGEDMNYVMKNRFDPSNGHRRGTSCCGGSLSYDVILPEWPLKLGGLNDKGRRAEYDHLFWCDVFYKFWVWASTVESEKCFFGEEEGKLKNDLLLFLQSLKVNVLAGSSMRSKPINPMSKSVVLSSLKETSSSGRDDDCYIREEIVDKIEVIVGVEAGEPSEVERVRGYEACLRAAKHCLGLSSPNPTSLPDNSKLFDGLALEQVELKQVLGALGIQRDKRNLEKEVVKPTAEDAVEEQVVSGVDPVDLGSLKRIQHDSEGTLDADEGGDEVHYEEEPGVRRSYILVDSERGLKEAYVELLKVKGVVPDPARVRFLAQEAHNRHSVEAKKCSARAGVSVIWGDVEPLPDAFEFM</sequence>
<dbReference type="Proteomes" id="UP000541444">
    <property type="component" value="Unassembled WGS sequence"/>
</dbReference>
<evidence type="ECO:0000313" key="2">
    <source>
        <dbReference type="Proteomes" id="UP000541444"/>
    </source>
</evidence>
<accession>A0A7J7PA70</accession>
<reference evidence="1 2" key="1">
    <citation type="journal article" date="2020" name="IScience">
        <title>Genome Sequencing of the Endangered Kingdonia uniflora (Circaeasteraceae, Ranunculales) Reveals Potential Mechanisms of Evolutionary Specialization.</title>
        <authorList>
            <person name="Sun Y."/>
            <person name="Deng T."/>
            <person name="Zhang A."/>
            <person name="Moore M.J."/>
            <person name="Landis J.B."/>
            <person name="Lin N."/>
            <person name="Zhang H."/>
            <person name="Zhang X."/>
            <person name="Huang J."/>
            <person name="Zhang X."/>
            <person name="Sun H."/>
            <person name="Wang H."/>
        </authorList>
    </citation>
    <scope>NUCLEOTIDE SEQUENCE [LARGE SCALE GENOMIC DNA]</scope>
    <source>
        <strain evidence="1">TB1705</strain>
        <tissue evidence="1">Leaf</tissue>
    </source>
</reference>
<protein>
    <submittedName>
        <fullName evidence="1">Uncharacterized protein</fullName>
    </submittedName>
</protein>
<evidence type="ECO:0000313" key="1">
    <source>
        <dbReference type="EMBL" id="KAF6176309.1"/>
    </source>
</evidence>
<dbReference type="EMBL" id="JACGCM010000115">
    <property type="protein sequence ID" value="KAF6176309.1"/>
    <property type="molecule type" value="Genomic_DNA"/>
</dbReference>
<keyword evidence="2" id="KW-1185">Reference proteome</keyword>
<comment type="caution">
    <text evidence="1">The sequence shown here is derived from an EMBL/GenBank/DDBJ whole genome shotgun (WGS) entry which is preliminary data.</text>
</comment>
<proteinExistence type="predicted"/>
<gene>
    <name evidence="1" type="ORF">GIB67_011098</name>
</gene>